<organism evidence="2 3">
    <name type="scientific">Kingdonia uniflora</name>
    <dbReference type="NCBI Taxonomy" id="39325"/>
    <lineage>
        <taxon>Eukaryota</taxon>
        <taxon>Viridiplantae</taxon>
        <taxon>Streptophyta</taxon>
        <taxon>Embryophyta</taxon>
        <taxon>Tracheophyta</taxon>
        <taxon>Spermatophyta</taxon>
        <taxon>Magnoliopsida</taxon>
        <taxon>Ranunculales</taxon>
        <taxon>Circaeasteraceae</taxon>
        <taxon>Kingdonia</taxon>
    </lineage>
</organism>
<name>A0A7J7L9Z4_9MAGN</name>
<comment type="caution">
    <text evidence="2">The sequence shown here is derived from an EMBL/GenBank/DDBJ whole genome shotgun (WGS) entry which is preliminary data.</text>
</comment>
<dbReference type="PANTHER" id="PTHR46033:SF8">
    <property type="entry name" value="PROTEIN MAINTENANCE OF MERISTEMS-LIKE"/>
    <property type="match status" value="1"/>
</dbReference>
<dbReference type="Proteomes" id="UP000541444">
    <property type="component" value="Unassembled WGS sequence"/>
</dbReference>
<gene>
    <name evidence="2" type="ORF">GIB67_031089</name>
</gene>
<dbReference type="AlphaFoldDB" id="A0A7J7L9Z4"/>
<evidence type="ECO:0000259" key="1">
    <source>
        <dbReference type="Pfam" id="PF10536"/>
    </source>
</evidence>
<evidence type="ECO:0000313" key="2">
    <source>
        <dbReference type="EMBL" id="KAF6139467.1"/>
    </source>
</evidence>
<keyword evidence="3" id="KW-1185">Reference proteome</keyword>
<proteinExistence type="predicted"/>
<dbReference type="GO" id="GO:0010073">
    <property type="term" value="P:meristem maintenance"/>
    <property type="evidence" value="ECO:0007669"/>
    <property type="project" value="InterPro"/>
</dbReference>
<feature type="domain" description="Aminotransferase-like plant mobile" evidence="1">
    <location>
        <begin position="28"/>
        <end position="150"/>
    </location>
</feature>
<dbReference type="InterPro" id="IPR019557">
    <property type="entry name" value="AminoTfrase-like_pln_mobile"/>
</dbReference>
<dbReference type="EMBL" id="JACGCM010002489">
    <property type="protein sequence ID" value="KAF6139467.1"/>
    <property type="molecule type" value="Genomic_DNA"/>
</dbReference>
<dbReference type="InterPro" id="IPR044824">
    <property type="entry name" value="MAIN-like"/>
</dbReference>
<evidence type="ECO:0000313" key="3">
    <source>
        <dbReference type="Proteomes" id="UP000541444"/>
    </source>
</evidence>
<sequence>MLTSLSIGRYPTQVPYNDAWSVLSNARQLLPNIDSSHIKSGNVSISYLRTYLTIAADRKDDITIARAFILFMIGHLWFQTANDTVLLRYLVAMADLDKVAQYDWGSAILASLYHGLDTAVTTGDAITGFSQPFEYWLYEYCGVGHPIVKEELIGEVRIPLDPPLSMSSHISPTALQKMRQAEFLDCEQFVTGKEQRLTPHTGLNKLWR</sequence>
<accession>A0A7J7L9Z4</accession>
<protein>
    <recommendedName>
        <fullName evidence="1">Aminotransferase-like plant mobile domain-containing protein</fullName>
    </recommendedName>
</protein>
<reference evidence="2 3" key="1">
    <citation type="journal article" date="2020" name="IScience">
        <title>Genome Sequencing of the Endangered Kingdonia uniflora (Circaeasteraceae, Ranunculales) Reveals Potential Mechanisms of Evolutionary Specialization.</title>
        <authorList>
            <person name="Sun Y."/>
            <person name="Deng T."/>
            <person name="Zhang A."/>
            <person name="Moore M.J."/>
            <person name="Landis J.B."/>
            <person name="Lin N."/>
            <person name="Zhang H."/>
            <person name="Zhang X."/>
            <person name="Huang J."/>
            <person name="Zhang X."/>
            <person name="Sun H."/>
            <person name="Wang H."/>
        </authorList>
    </citation>
    <scope>NUCLEOTIDE SEQUENCE [LARGE SCALE GENOMIC DNA]</scope>
    <source>
        <strain evidence="2">TB1705</strain>
        <tissue evidence="2">Leaf</tissue>
    </source>
</reference>
<dbReference type="PANTHER" id="PTHR46033">
    <property type="entry name" value="PROTEIN MAIN-LIKE 2"/>
    <property type="match status" value="1"/>
</dbReference>
<dbReference type="Pfam" id="PF10536">
    <property type="entry name" value="PMD"/>
    <property type="match status" value="1"/>
</dbReference>
<dbReference type="OrthoDB" id="1674198at2759"/>